<dbReference type="InterPro" id="IPR052807">
    <property type="entry name" value="Mito_transl_resp_regulator"/>
</dbReference>
<proteinExistence type="predicted"/>
<evidence type="ECO:0000259" key="3">
    <source>
        <dbReference type="Pfam" id="PF21516"/>
    </source>
</evidence>
<keyword evidence="5" id="KW-1185">Reference proteome</keyword>
<feature type="region of interest" description="Disordered" evidence="1">
    <location>
        <begin position="162"/>
        <end position="191"/>
    </location>
</feature>
<name>A0A9W8AVZ8_9FUNG</name>
<evidence type="ECO:0000256" key="1">
    <source>
        <dbReference type="SAM" id="MobiDB-lite"/>
    </source>
</evidence>
<accession>A0A9W8AVZ8</accession>
<dbReference type="AlphaFoldDB" id="A0A9W8AVZ8"/>
<protein>
    <submittedName>
        <fullName evidence="4">Nitric oxide associated protein 1</fullName>
    </submittedName>
</protein>
<dbReference type="InterPro" id="IPR006073">
    <property type="entry name" value="GTP-bd"/>
</dbReference>
<feature type="compositionally biased region" description="Low complexity" evidence="1">
    <location>
        <begin position="174"/>
        <end position="191"/>
    </location>
</feature>
<evidence type="ECO:0000313" key="5">
    <source>
        <dbReference type="Proteomes" id="UP001150925"/>
    </source>
</evidence>
<sequence length="584" mass="64890">MAPFPHLPLQLVRHGLCASVRRRPLVSWSHRSITARPTSVQGATTLPLSPVGALRIARLVSTSSCCHQTSDLDSTSAQEETKYITPPSEHCPGCGAKFHRDDPKQPGFLPRIKVDKNSPSVDYITKKNRSGANILSETEYQQRLETLDESLKPYFVIESDPSDVNSVESAGEKSSSANESPATSSALASPSADEASRRVVCQRCHNMLHYNKFPMIWHNSVAKDPEILGFMRDKPSALVLHVFDVFDLPNSLLKGLSNYIGKQHDVILVANKMDVLPKDVHLNRLATYIQRMIVNTGILNVIALHLVSARKVHGVRELCADLMTLRKTPRYRHCDIYMVGRANVGKSELVNAMLRISYGGSPHKVTTFPIPGTTCDTLKIPLERFKKALVDPQVADAAHLYDTPGIFNDHNLTKYLFPSELRQCLPKSNLQPSTYGVKLGQSICLGGLGRLDVVDGPDRLLITVFSSIPVHVTKTEKAERMCDAMQQGQSTALQPPKMNEQRAAVFPRMQLVDTFTLHNDHSTMACRDVVFSGLGWFAISGKFDQATIKVYSAGGSGVHLRTPMLPFEYKRRLTKYRSNMRKQP</sequence>
<dbReference type="InterPro" id="IPR048422">
    <property type="entry name" value="NOA1/YqeH-like_C"/>
</dbReference>
<dbReference type="Gene3D" id="3.40.50.300">
    <property type="entry name" value="P-loop containing nucleotide triphosphate hydrolases"/>
    <property type="match status" value="1"/>
</dbReference>
<evidence type="ECO:0000313" key="4">
    <source>
        <dbReference type="EMBL" id="KAJ1968049.1"/>
    </source>
</evidence>
<feature type="domain" description="G" evidence="2">
    <location>
        <begin position="336"/>
        <end position="408"/>
    </location>
</feature>
<organism evidence="4 5">
    <name type="scientific">Dispira parvispora</name>
    <dbReference type="NCBI Taxonomy" id="1520584"/>
    <lineage>
        <taxon>Eukaryota</taxon>
        <taxon>Fungi</taxon>
        <taxon>Fungi incertae sedis</taxon>
        <taxon>Zoopagomycota</taxon>
        <taxon>Kickxellomycotina</taxon>
        <taxon>Dimargaritomycetes</taxon>
        <taxon>Dimargaritales</taxon>
        <taxon>Dimargaritaceae</taxon>
        <taxon>Dispira</taxon>
    </lineage>
</organism>
<dbReference type="Proteomes" id="UP001150925">
    <property type="component" value="Unassembled WGS sequence"/>
</dbReference>
<dbReference type="InterPro" id="IPR027417">
    <property type="entry name" value="P-loop_NTPase"/>
</dbReference>
<dbReference type="Pfam" id="PF21516">
    <property type="entry name" value="YqeH-like_C"/>
    <property type="match status" value="1"/>
</dbReference>
<evidence type="ECO:0000259" key="2">
    <source>
        <dbReference type="Pfam" id="PF01926"/>
    </source>
</evidence>
<dbReference type="OrthoDB" id="1696305at2759"/>
<gene>
    <name evidence="4" type="primary">NOA1</name>
    <name evidence="4" type="ORF">IWQ62_001482</name>
</gene>
<feature type="domain" description="NOA1/YqeH-like C-terminal" evidence="3">
    <location>
        <begin position="464"/>
        <end position="562"/>
    </location>
</feature>
<dbReference type="EMBL" id="JANBPY010000239">
    <property type="protein sequence ID" value="KAJ1968049.1"/>
    <property type="molecule type" value="Genomic_DNA"/>
</dbReference>
<dbReference type="Pfam" id="PF01926">
    <property type="entry name" value="MMR_HSR1"/>
    <property type="match status" value="1"/>
</dbReference>
<dbReference type="SUPFAM" id="SSF52540">
    <property type="entry name" value="P-loop containing nucleoside triphosphate hydrolases"/>
    <property type="match status" value="1"/>
</dbReference>
<reference evidence="4" key="1">
    <citation type="submission" date="2022-07" db="EMBL/GenBank/DDBJ databases">
        <title>Phylogenomic reconstructions and comparative analyses of Kickxellomycotina fungi.</title>
        <authorList>
            <person name="Reynolds N.K."/>
            <person name="Stajich J.E."/>
            <person name="Barry K."/>
            <person name="Grigoriev I.V."/>
            <person name="Crous P."/>
            <person name="Smith M.E."/>
        </authorList>
    </citation>
    <scope>NUCLEOTIDE SEQUENCE</scope>
    <source>
        <strain evidence="4">RSA 1196</strain>
    </source>
</reference>
<dbReference type="CDD" id="cd01855">
    <property type="entry name" value="YqeH"/>
    <property type="match status" value="1"/>
</dbReference>
<dbReference type="GO" id="GO:0005525">
    <property type="term" value="F:GTP binding"/>
    <property type="evidence" value="ECO:0007669"/>
    <property type="project" value="InterPro"/>
</dbReference>
<comment type="caution">
    <text evidence="4">The sequence shown here is derived from an EMBL/GenBank/DDBJ whole genome shotgun (WGS) entry which is preliminary data.</text>
</comment>
<dbReference type="PANTHER" id="PTHR46406">
    <property type="entry name" value="NITRIC OXIDE-ASSOCIATED PROTEIN 1"/>
    <property type="match status" value="1"/>
</dbReference>
<dbReference type="PANTHER" id="PTHR46406:SF1">
    <property type="entry name" value="NITRIC OXIDE-ASSOCIATED PROTEIN 1"/>
    <property type="match status" value="1"/>
</dbReference>